<accession>A0A7J3MYU4</accession>
<sequence length="405" mass="47142">MHTNDIPTFILISIVLISLVIPYINMYVGTGSRFRTKVMETIIYRFVDEICREIESIRGLRFTQNVEVKIITTAQAIEMWAPKEDYKEIPEHLRYREMLYKLSLLIPLNKSIIQLERSWVGMFLAATAGTTLYINVDYFDSRKPTTRNVLAHELAHVLQFLNFRIEWPQYLDSSLAFSTLTEGDAGLVQHMYCVKTKLCEPSPPTKLYLDDLYISLNLFPYIHGENFVRYLYEKGGWDLVNKAYEKPPKSTLMIMEPELYFGYLVNNTIITINTTISINRDARPVHIDVLGSYYVMLILANSIGIEKSKDIAINWRGDKAHIYKVSNSTHIEWILLWNTTWSSPIYARNFYSNLTYVISTIGKALLNTQSESLVEITINSIASWYIRTYLDEYNVFIESRYVEKL</sequence>
<reference evidence="4" key="1">
    <citation type="journal article" date="2020" name="mSystems">
        <title>Genome- and Community-Level Interaction Insights into Carbon Utilization and Element Cycling Functions of Hydrothermarchaeota in Hydrothermal Sediment.</title>
        <authorList>
            <person name="Zhou Z."/>
            <person name="Liu Y."/>
            <person name="Xu W."/>
            <person name="Pan J."/>
            <person name="Luo Z.H."/>
            <person name="Li M."/>
        </authorList>
    </citation>
    <scope>NUCLEOTIDE SEQUENCE [LARGE SCALE GENOMIC DNA]</scope>
    <source>
        <strain evidence="3">SpSt-629</strain>
        <strain evidence="4">SpSt-688</strain>
    </source>
</reference>
<name>A0A7J3MYU4_9CREN</name>
<evidence type="ECO:0000256" key="1">
    <source>
        <dbReference type="SAM" id="Phobius"/>
    </source>
</evidence>
<evidence type="ECO:0000313" key="4">
    <source>
        <dbReference type="EMBL" id="HGT98704.1"/>
    </source>
</evidence>
<dbReference type="EMBL" id="DTAU01000088">
    <property type="protein sequence ID" value="HFQ78933.1"/>
    <property type="molecule type" value="Genomic_DNA"/>
</dbReference>
<feature type="domain" description="eCIS core" evidence="2">
    <location>
        <begin position="125"/>
        <end position="159"/>
    </location>
</feature>
<organism evidence="4">
    <name type="scientific">Ignisphaera aggregans</name>
    <dbReference type="NCBI Taxonomy" id="334771"/>
    <lineage>
        <taxon>Archaea</taxon>
        <taxon>Thermoproteota</taxon>
        <taxon>Thermoprotei</taxon>
        <taxon>Desulfurococcales</taxon>
        <taxon>Desulfurococcaceae</taxon>
        <taxon>Ignisphaera</taxon>
    </lineage>
</organism>
<dbReference type="Pfam" id="PF13699">
    <property type="entry name" value="eCIS_core"/>
    <property type="match status" value="1"/>
</dbReference>
<feature type="transmembrane region" description="Helical" evidence="1">
    <location>
        <begin position="6"/>
        <end position="28"/>
    </location>
</feature>
<dbReference type="InterPro" id="IPR025295">
    <property type="entry name" value="eCIS_core_dom"/>
</dbReference>
<comment type="caution">
    <text evidence="4">The sequence shown here is derived from an EMBL/GenBank/DDBJ whole genome shotgun (WGS) entry which is preliminary data.</text>
</comment>
<proteinExistence type="predicted"/>
<dbReference type="EMBL" id="DTDH01000142">
    <property type="protein sequence ID" value="HGT98704.1"/>
    <property type="molecule type" value="Genomic_DNA"/>
</dbReference>
<dbReference type="AlphaFoldDB" id="A0A7J3MYU4"/>
<keyword evidence="1" id="KW-1133">Transmembrane helix</keyword>
<gene>
    <name evidence="3" type="ORF">ENT99_04430</name>
    <name evidence="4" type="ORF">ENU64_04665</name>
</gene>
<keyword evidence="1" id="KW-0812">Transmembrane</keyword>
<keyword evidence="1" id="KW-0472">Membrane</keyword>
<evidence type="ECO:0000259" key="2">
    <source>
        <dbReference type="Pfam" id="PF13699"/>
    </source>
</evidence>
<evidence type="ECO:0000313" key="3">
    <source>
        <dbReference type="EMBL" id="HFQ78933.1"/>
    </source>
</evidence>
<protein>
    <submittedName>
        <fullName evidence="4">DUF4157 domain-containing protein</fullName>
    </submittedName>
</protein>